<proteinExistence type="predicted"/>
<dbReference type="InterPro" id="IPR023210">
    <property type="entry name" value="NADP_OxRdtase_dom"/>
</dbReference>
<dbReference type="SUPFAM" id="SSF51430">
    <property type="entry name" value="NAD(P)-linked oxidoreductase"/>
    <property type="match status" value="1"/>
</dbReference>
<keyword evidence="1" id="KW-0560">Oxidoreductase</keyword>
<evidence type="ECO:0000256" key="7">
    <source>
        <dbReference type="PIRSR" id="PIRSR000097-1"/>
    </source>
</evidence>
<dbReference type="CDD" id="cd19071">
    <property type="entry name" value="AKR_AKR1-5-like"/>
    <property type="match status" value="1"/>
</dbReference>
<dbReference type="Pfam" id="PF00248">
    <property type="entry name" value="Aldo_ket_red"/>
    <property type="match status" value="1"/>
</dbReference>
<feature type="binding site" evidence="8">
    <location>
        <position position="115"/>
    </location>
    <ligand>
        <name>substrate</name>
    </ligand>
</feature>
<dbReference type="PRINTS" id="PR00069">
    <property type="entry name" value="ALDKETRDTASE"/>
</dbReference>
<evidence type="ECO:0000313" key="12">
    <source>
        <dbReference type="Proteomes" id="UP000186136"/>
    </source>
</evidence>
<dbReference type="GO" id="GO:0047011">
    <property type="term" value="F:2-dehydropantolactone reductase (A-specific) activity"/>
    <property type="evidence" value="ECO:0007669"/>
    <property type="project" value="UniProtKB-ARBA"/>
</dbReference>
<dbReference type="InterPro" id="IPR036812">
    <property type="entry name" value="NAD(P)_OxRdtase_dom_sf"/>
</dbReference>
<feature type="site" description="Lowers pKa of active site Tyr" evidence="9">
    <location>
        <position position="81"/>
    </location>
</feature>
<sequence length="287" mass="32635">MFPKFRTLNSGNKIPSIGLGVYLTPVSIAKEISLDGLETGYRHIDSAQVYKNESEVCEAIAEWLKKDPASNKREDIFYTTKIFDSDHGYELTKKAIEVSLERAKCIDYIDLILMHSPRSDYERRHGSWLALQEAVASGKVKNIGVSNYGIKHLKELLEYPDLKIKPAINQIEIHPWLTRTELAAFCQAEEIVVEAYSPLVRGKKFDDELLLSLAKKYSKTTAQILINWSLSKGYVTLPKTVTKSRLLPNLQSDQFKLSSEDIKALDAKDEYFVTGWDPTVYPLDNEK</sequence>
<evidence type="ECO:0000256" key="6">
    <source>
        <dbReference type="ARBA" id="ARBA00081322"/>
    </source>
</evidence>
<dbReference type="PANTHER" id="PTHR43827">
    <property type="entry name" value="2,5-DIKETO-D-GLUCONIC ACID REDUCTASE"/>
    <property type="match status" value="1"/>
</dbReference>
<dbReference type="PIRSF" id="PIRSF000097">
    <property type="entry name" value="AKR"/>
    <property type="match status" value="1"/>
</dbReference>
<dbReference type="PROSITE" id="PS00062">
    <property type="entry name" value="ALDOKETO_REDUCTASE_2"/>
    <property type="match status" value="1"/>
</dbReference>
<comment type="caution">
    <text evidence="11">The sequence shown here is derived from an EMBL/GenBank/DDBJ whole genome shotgun (WGS) entry which is preliminary data.</text>
</comment>
<dbReference type="AlphaFoldDB" id="A0A1Q2YLL6"/>
<protein>
    <recommendedName>
        <fullName evidence="5">2-dehydropantolactone reductase</fullName>
        <ecNumber evidence="4">1.1.1.358</ecNumber>
    </recommendedName>
    <alternativeName>
        <fullName evidence="5">2-dehydropantolactone reductase</fullName>
    </alternativeName>
    <alternativeName>
        <fullName evidence="6">Ketopantoyl-lactone reductase</fullName>
    </alternativeName>
</protein>
<evidence type="ECO:0000256" key="2">
    <source>
        <dbReference type="ARBA" id="ARBA00050878"/>
    </source>
</evidence>
<dbReference type="FunFam" id="3.20.20.100:FF:000002">
    <property type="entry name" value="2,5-diketo-D-gluconic acid reductase A"/>
    <property type="match status" value="1"/>
</dbReference>
<dbReference type="Gene3D" id="3.20.20.100">
    <property type="entry name" value="NADP-dependent oxidoreductase domain"/>
    <property type="match status" value="1"/>
</dbReference>
<reference evidence="11 12" key="1">
    <citation type="submission" date="2016-08" db="EMBL/GenBank/DDBJ databases">
        <title>Whole genome shotgun sequence of Pichia membranifaciens KS47-1.</title>
        <authorList>
            <person name="Konishi M."/>
            <person name="Ishida M."/>
            <person name="Arakawa T."/>
            <person name="Kato Y."/>
            <person name="Horiuchi J."/>
        </authorList>
    </citation>
    <scope>NUCLEOTIDE SEQUENCE [LARGE SCALE GENOMIC DNA]</scope>
    <source>
        <strain evidence="11 12">KS47-1</strain>
    </source>
</reference>
<organism evidence="11 12">
    <name type="scientific">Pichia membranifaciens</name>
    <dbReference type="NCBI Taxonomy" id="4926"/>
    <lineage>
        <taxon>Eukaryota</taxon>
        <taxon>Fungi</taxon>
        <taxon>Dikarya</taxon>
        <taxon>Ascomycota</taxon>
        <taxon>Saccharomycotina</taxon>
        <taxon>Pichiomycetes</taxon>
        <taxon>Pichiales</taxon>
        <taxon>Pichiaceae</taxon>
        <taxon>Pichia</taxon>
    </lineage>
</organism>
<evidence type="ECO:0000256" key="3">
    <source>
        <dbReference type="ARBA" id="ARBA00051098"/>
    </source>
</evidence>
<evidence type="ECO:0000259" key="10">
    <source>
        <dbReference type="Pfam" id="PF00248"/>
    </source>
</evidence>
<dbReference type="InterPro" id="IPR018170">
    <property type="entry name" value="Aldo/ket_reductase_CS"/>
</dbReference>
<keyword evidence="12" id="KW-1185">Reference proteome</keyword>
<evidence type="ECO:0000256" key="8">
    <source>
        <dbReference type="PIRSR" id="PIRSR000097-2"/>
    </source>
</evidence>
<dbReference type="EC" id="1.1.1.358" evidence="4"/>
<feature type="active site" description="Proton donor" evidence="7">
    <location>
        <position position="50"/>
    </location>
</feature>
<gene>
    <name evidence="11" type="ORF">PMKS-003956</name>
</gene>
<comment type="catalytic activity">
    <reaction evidence="2">
        <text>(R)-pantolactone + NADP(+) = 2-dehydropantolactone + NADPH + H(+)</text>
        <dbReference type="Rhea" id="RHEA:18981"/>
        <dbReference type="ChEBI" id="CHEBI:15378"/>
        <dbReference type="ChEBI" id="CHEBI:16719"/>
        <dbReference type="ChEBI" id="CHEBI:18395"/>
        <dbReference type="ChEBI" id="CHEBI:57783"/>
        <dbReference type="ChEBI" id="CHEBI:58349"/>
        <dbReference type="EC" id="1.1.1.358"/>
    </reaction>
</comment>
<comment type="catalytic activity">
    <reaction evidence="3">
        <text>isatin + NADPH + H(+) = 3-hydroxyindolin-2-one + NADP(+)</text>
        <dbReference type="Rhea" id="RHEA:68608"/>
        <dbReference type="ChEBI" id="CHEBI:15378"/>
        <dbReference type="ChEBI" id="CHEBI:27539"/>
        <dbReference type="ChEBI" id="CHEBI:28536"/>
        <dbReference type="ChEBI" id="CHEBI:57783"/>
        <dbReference type="ChEBI" id="CHEBI:58349"/>
    </reaction>
</comment>
<dbReference type="PANTHER" id="PTHR43827:SF13">
    <property type="entry name" value="ALDO_KETO REDUCTASE FAMILY PROTEIN"/>
    <property type="match status" value="1"/>
</dbReference>
<dbReference type="GO" id="GO:0042180">
    <property type="term" value="P:ketone metabolic process"/>
    <property type="evidence" value="ECO:0007669"/>
    <property type="project" value="UniProtKB-ARBA"/>
</dbReference>
<dbReference type="OrthoDB" id="416253at2759"/>
<dbReference type="Proteomes" id="UP000186136">
    <property type="component" value="Unassembled WGS sequence"/>
</dbReference>
<feature type="domain" description="NADP-dependent oxidoreductase" evidence="10">
    <location>
        <begin position="37"/>
        <end position="269"/>
    </location>
</feature>
<evidence type="ECO:0000256" key="1">
    <source>
        <dbReference type="ARBA" id="ARBA00023002"/>
    </source>
</evidence>
<dbReference type="EMBL" id="BDGI01000178">
    <property type="protein sequence ID" value="GAV30442.1"/>
    <property type="molecule type" value="Genomic_DNA"/>
</dbReference>
<evidence type="ECO:0000256" key="9">
    <source>
        <dbReference type="PIRSR" id="PIRSR000097-3"/>
    </source>
</evidence>
<accession>A0A1Q2YLL6</accession>
<evidence type="ECO:0000313" key="11">
    <source>
        <dbReference type="EMBL" id="GAV30442.1"/>
    </source>
</evidence>
<name>A0A1Q2YLL6_9ASCO</name>
<evidence type="ECO:0000256" key="4">
    <source>
        <dbReference type="ARBA" id="ARBA00066965"/>
    </source>
</evidence>
<evidence type="ECO:0000256" key="5">
    <source>
        <dbReference type="ARBA" id="ARBA00079693"/>
    </source>
</evidence>
<dbReference type="InterPro" id="IPR020471">
    <property type="entry name" value="AKR"/>
</dbReference>